<organism evidence="4 5">
    <name type="scientific">Geomicrobium halophilum</name>
    <dbReference type="NCBI Taxonomy" id="549000"/>
    <lineage>
        <taxon>Bacteria</taxon>
        <taxon>Bacillati</taxon>
        <taxon>Bacillota</taxon>
        <taxon>Bacilli</taxon>
        <taxon>Bacillales</taxon>
        <taxon>Geomicrobium</taxon>
    </lineage>
</organism>
<dbReference type="GO" id="GO:0009986">
    <property type="term" value="C:cell surface"/>
    <property type="evidence" value="ECO:0007669"/>
    <property type="project" value="UniProtKB-SubCell"/>
</dbReference>
<evidence type="ECO:0000313" key="4">
    <source>
        <dbReference type="EMBL" id="MBB6448889.1"/>
    </source>
</evidence>
<name>A0A841PJJ1_9BACL</name>
<dbReference type="AlphaFoldDB" id="A0A841PJJ1"/>
<evidence type="ECO:0000256" key="2">
    <source>
        <dbReference type="ARBA" id="ARBA00023287"/>
    </source>
</evidence>
<dbReference type="EMBL" id="JACHHJ010000001">
    <property type="protein sequence ID" value="MBB6448889.1"/>
    <property type="molecule type" value="Genomic_DNA"/>
</dbReference>
<keyword evidence="2" id="KW-0178">Competence</keyword>
<comment type="subcellular location">
    <subcellularLocation>
        <location evidence="1">Cell surface</location>
    </subcellularLocation>
</comment>
<protein>
    <submittedName>
        <fullName evidence="4">Prepilin-type N-terminal cleavage/methylation domain-containing protein</fullName>
    </submittedName>
</protein>
<keyword evidence="3" id="KW-0472">Membrane</keyword>
<keyword evidence="5" id="KW-1185">Reference proteome</keyword>
<proteinExistence type="predicted"/>
<gene>
    <name evidence="4" type="ORF">HNR44_000838</name>
</gene>
<evidence type="ECO:0000313" key="5">
    <source>
        <dbReference type="Proteomes" id="UP000568839"/>
    </source>
</evidence>
<keyword evidence="3" id="KW-0812">Transmembrane</keyword>
<dbReference type="PROSITE" id="PS00409">
    <property type="entry name" value="PROKAR_NTER_METHYL"/>
    <property type="match status" value="1"/>
</dbReference>
<feature type="transmembrane region" description="Helical" evidence="3">
    <location>
        <begin position="20"/>
        <end position="40"/>
    </location>
</feature>
<comment type="caution">
    <text evidence="4">The sequence shown here is derived from an EMBL/GenBank/DDBJ whole genome shotgun (WGS) entry which is preliminary data.</text>
</comment>
<dbReference type="NCBIfam" id="TIGR02532">
    <property type="entry name" value="IV_pilin_GFxxxE"/>
    <property type="match status" value="1"/>
</dbReference>
<dbReference type="GO" id="GO:0030420">
    <property type="term" value="P:establishment of competence for transformation"/>
    <property type="evidence" value="ECO:0007669"/>
    <property type="project" value="UniProtKB-KW"/>
</dbReference>
<evidence type="ECO:0000256" key="3">
    <source>
        <dbReference type="SAM" id="Phobius"/>
    </source>
</evidence>
<dbReference type="InterPro" id="IPR012902">
    <property type="entry name" value="N_methyl_site"/>
</dbReference>
<accession>A0A841PJJ1</accession>
<dbReference type="Proteomes" id="UP000568839">
    <property type="component" value="Unassembled WGS sequence"/>
</dbReference>
<sequence>MLKDFIRNHQGGFTLVEVMTALLILSIAVAGIIPLLSILYTERAEVQVEREAYRHLDRYGYELMEGEVETIQSEVTSFVLRNRNGDVCIHWVGPAGREKEVCLVFPS</sequence>
<evidence type="ECO:0000256" key="1">
    <source>
        <dbReference type="ARBA" id="ARBA00004241"/>
    </source>
</evidence>
<reference evidence="4 5" key="1">
    <citation type="submission" date="2020-08" db="EMBL/GenBank/DDBJ databases">
        <title>Genomic Encyclopedia of Type Strains, Phase IV (KMG-IV): sequencing the most valuable type-strain genomes for metagenomic binning, comparative biology and taxonomic classification.</title>
        <authorList>
            <person name="Goeker M."/>
        </authorList>
    </citation>
    <scope>NUCLEOTIDE SEQUENCE [LARGE SCALE GENOMIC DNA]</scope>
    <source>
        <strain evidence="4 5">DSM 21769</strain>
    </source>
</reference>
<dbReference type="RefSeq" id="WP_184402826.1">
    <property type="nucleotide sequence ID" value="NZ_JACHHJ010000001.1"/>
</dbReference>
<keyword evidence="3" id="KW-1133">Transmembrane helix</keyword>
<dbReference type="Pfam" id="PF07963">
    <property type="entry name" value="N_methyl"/>
    <property type="match status" value="1"/>
</dbReference>